<dbReference type="EMBL" id="CAKLBY020000100">
    <property type="protein sequence ID" value="CAK7926503.1"/>
    <property type="molecule type" value="Genomic_DNA"/>
</dbReference>
<dbReference type="AlphaFoldDB" id="A0AAV1TZN6"/>
<sequence length="64" mass="7463">MAIPWRSLAIRRDLDDVETQADLGPLECVLRDRANRVMGRDPETEAWWSLLKRSVRWGDASERP</sequence>
<gene>
    <name evidence="1" type="ORF">PM001_LOCUS11653</name>
    <name evidence="2" type="ORF">PM001_LOCUS11670</name>
</gene>
<comment type="caution">
    <text evidence="1">The sequence shown here is derived from an EMBL/GenBank/DDBJ whole genome shotgun (WGS) entry which is preliminary data.</text>
</comment>
<evidence type="ECO:0000313" key="2">
    <source>
        <dbReference type="EMBL" id="CAK7926520.1"/>
    </source>
</evidence>
<reference evidence="1" key="1">
    <citation type="submission" date="2024-01" db="EMBL/GenBank/DDBJ databases">
        <authorList>
            <person name="Webb A."/>
        </authorList>
    </citation>
    <scope>NUCLEOTIDE SEQUENCE</scope>
    <source>
        <strain evidence="1">Pm1</strain>
    </source>
</reference>
<dbReference type="EMBL" id="CAKLBY020000100">
    <property type="protein sequence ID" value="CAK7926520.1"/>
    <property type="molecule type" value="Genomic_DNA"/>
</dbReference>
<name>A0AAV1TZN6_9STRA</name>
<organism evidence="1 3">
    <name type="scientific">Peronospora matthiolae</name>
    <dbReference type="NCBI Taxonomy" id="2874970"/>
    <lineage>
        <taxon>Eukaryota</taxon>
        <taxon>Sar</taxon>
        <taxon>Stramenopiles</taxon>
        <taxon>Oomycota</taxon>
        <taxon>Peronosporomycetes</taxon>
        <taxon>Peronosporales</taxon>
        <taxon>Peronosporaceae</taxon>
        <taxon>Peronospora</taxon>
    </lineage>
</organism>
<proteinExistence type="predicted"/>
<evidence type="ECO:0000313" key="3">
    <source>
        <dbReference type="Proteomes" id="UP001162060"/>
    </source>
</evidence>
<accession>A0AAV1TZN6</accession>
<dbReference type="Proteomes" id="UP001162060">
    <property type="component" value="Unassembled WGS sequence"/>
</dbReference>
<protein>
    <submittedName>
        <fullName evidence="1">Uncharacterized protein</fullName>
    </submittedName>
</protein>
<evidence type="ECO:0000313" key="1">
    <source>
        <dbReference type="EMBL" id="CAK7926503.1"/>
    </source>
</evidence>